<feature type="transmembrane region" description="Helical" evidence="2">
    <location>
        <begin position="33"/>
        <end position="58"/>
    </location>
</feature>
<keyword evidence="2" id="KW-0812">Transmembrane</keyword>
<dbReference type="OrthoDB" id="5857790at2759"/>
<gene>
    <name evidence="3" type="primary">Acey_s0008.g369</name>
    <name evidence="3" type="ORF">Y032_0008g369</name>
</gene>
<dbReference type="Proteomes" id="UP000024635">
    <property type="component" value="Unassembled WGS sequence"/>
</dbReference>
<dbReference type="AlphaFoldDB" id="A0A016VL76"/>
<feature type="transmembrane region" description="Helical" evidence="2">
    <location>
        <begin position="123"/>
        <end position="143"/>
    </location>
</feature>
<reference evidence="4" key="1">
    <citation type="journal article" date="2015" name="Nat. Genet.">
        <title>The genome and transcriptome of the zoonotic hookworm Ancylostoma ceylanicum identify infection-specific gene families.</title>
        <authorList>
            <person name="Schwarz E.M."/>
            <person name="Hu Y."/>
            <person name="Antoshechkin I."/>
            <person name="Miller M.M."/>
            <person name="Sternberg P.W."/>
            <person name="Aroian R.V."/>
        </authorList>
    </citation>
    <scope>NUCLEOTIDE SEQUENCE</scope>
    <source>
        <strain evidence="4">HY135</strain>
    </source>
</reference>
<feature type="compositionally biased region" description="Basic and acidic residues" evidence="1">
    <location>
        <begin position="207"/>
        <end position="219"/>
    </location>
</feature>
<keyword evidence="2" id="KW-0472">Membrane</keyword>
<keyword evidence="2" id="KW-1133">Transmembrane helix</keyword>
<keyword evidence="4" id="KW-1185">Reference proteome</keyword>
<protein>
    <submittedName>
        <fullName evidence="3">Uncharacterized protein</fullName>
    </submittedName>
</protein>
<evidence type="ECO:0000313" key="3">
    <source>
        <dbReference type="EMBL" id="EYC28170.1"/>
    </source>
</evidence>
<feature type="transmembrane region" description="Helical" evidence="2">
    <location>
        <begin position="98"/>
        <end position="117"/>
    </location>
</feature>
<evidence type="ECO:0000256" key="1">
    <source>
        <dbReference type="SAM" id="MobiDB-lite"/>
    </source>
</evidence>
<name>A0A016VL76_9BILA</name>
<feature type="transmembrane region" description="Helical" evidence="2">
    <location>
        <begin position="70"/>
        <end position="91"/>
    </location>
</feature>
<accession>A0A016VL76</accession>
<sequence length="245" mass="27081">MGDHFAHAIVFDLQDFPPVAAIKCRTGSLGQSLYSGTGACIVFDFFAFLLTLISYSVLNYFVGSSIYTTLPIVALLLFAAALPFGVVGLLYQRANFLIIYNTRLSLFVLWSIAWMVFSLLSQGGVLGVAVSLVWFLAALLYFWGLYVTSKAITYVNTHYRGYDDVDPERVQFIEQMLRDMIDEIKQKELDIAAGALPTGEAGVEQEVTARDVKKGRQCKEAQNQEIPPKRGGAQGDGPNEKSKIE</sequence>
<evidence type="ECO:0000313" key="4">
    <source>
        <dbReference type="Proteomes" id="UP000024635"/>
    </source>
</evidence>
<evidence type="ECO:0000256" key="2">
    <source>
        <dbReference type="SAM" id="Phobius"/>
    </source>
</evidence>
<feature type="region of interest" description="Disordered" evidence="1">
    <location>
        <begin position="200"/>
        <end position="245"/>
    </location>
</feature>
<proteinExistence type="predicted"/>
<comment type="caution">
    <text evidence="3">The sequence shown here is derived from an EMBL/GenBank/DDBJ whole genome shotgun (WGS) entry which is preliminary data.</text>
</comment>
<dbReference type="EMBL" id="JARK01001344">
    <property type="protein sequence ID" value="EYC28170.1"/>
    <property type="molecule type" value="Genomic_DNA"/>
</dbReference>
<organism evidence="3 4">
    <name type="scientific">Ancylostoma ceylanicum</name>
    <dbReference type="NCBI Taxonomy" id="53326"/>
    <lineage>
        <taxon>Eukaryota</taxon>
        <taxon>Metazoa</taxon>
        <taxon>Ecdysozoa</taxon>
        <taxon>Nematoda</taxon>
        <taxon>Chromadorea</taxon>
        <taxon>Rhabditida</taxon>
        <taxon>Rhabditina</taxon>
        <taxon>Rhabditomorpha</taxon>
        <taxon>Strongyloidea</taxon>
        <taxon>Ancylostomatidae</taxon>
        <taxon>Ancylostomatinae</taxon>
        <taxon>Ancylostoma</taxon>
    </lineage>
</organism>